<dbReference type="PANTHER" id="PTHR10225:SF2">
    <property type="entry name" value="LYMPHATIC VESSEL ENDOTHELIAL HYALURONIC ACID RECEPTOR 1"/>
    <property type="match status" value="1"/>
</dbReference>
<dbReference type="InterPro" id="IPR043210">
    <property type="entry name" value="CD44_antigen-like"/>
</dbReference>
<comment type="caution">
    <text evidence="13">The sequence shown here is derived from an EMBL/GenBank/DDBJ whole genome shotgun (WGS) entry which is preliminary data.</text>
</comment>
<evidence type="ECO:0000256" key="7">
    <source>
        <dbReference type="ARBA" id="ARBA00023170"/>
    </source>
</evidence>
<evidence type="ECO:0000256" key="2">
    <source>
        <dbReference type="ARBA" id="ARBA00022692"/>
    </source>
</evidence>
<organism evidence="13 14">
    <name type="scientific">Nothobranchius furzeri</name>
    <name type="common">Turquoise killifish</name>
    <dbReference type="NCBI Taxonomy" id="105023"/>
    <lineage>
        <taxon>Eukaryota</taxon>
        <taxon>Metazoa</taxon>
        <taxon>Chordata</taxon>
        <taxon>Craniata</taxon>
        <taxon>Vertebrata</taxon>
        <taxon>Euteleostomi</taxon>
        <taxon>Actinopterygii</taxon>
        <taxon>Neopterygii</taxon>
        <taxon>Teleostei</taxon>
        <taxon>Neoteleostei</taxon>
        <taxon>Acanthomorphata</taxon>
        <taxon>Ovalentaria</taxon>
        <taxon>Atherinomorphae</taxon>
        <taxon>Cyprinodontiformes</taxon>
        <taxon>Nothobranchiidae</taxon>
        <taxon>Nothobranchius</taxon>
    </lineage>
</organism>
<feature type="compositionally biased region" description="Low complexity" evidence="10">
    <location>
        <begin position="86"/>
        <end position="106"/>
    </location>
</feature>
<feature type="transmembrane region" description="Helical" evidence="11">
    <location>
        <begin position="173"/>
        <end position="193"/>
    </location>
</feature>
<dbReference type="KEGG" id="nfu:107388341"/>
<evidence type="ECO:0000256" key="9">
    <source>
        <dbReference type="PROSITE-ProRule" id="PRU00323"/>
    </source>
</evidence>
<gene>
    <name evidence="13" type="ORF">G4P62_012436</name>
</gene>
<evidence type="ECO:0000256" key="3">
    <source>
        <dbReference type="ARBA" id="ARBA00022729"/>
    </source>
</evidence>
<feature type="domain" description="Link" evidence="12">
    <location>
        <begin position="1"/>
        <end position="56"/>
    </location>
</feature>
<dbReference type="OrthoDB" id="8952307at2759"/>
<reference evidence="13" key="1">
    <citation type="submission" date="2020-03" db="EMBL/GenBank/DDBJ databases">
        <title>Intra-Species Differences in Population Size shape Life History and Genome Evolution.</title>
        <authorList>
            <person name="Willemsen D."/>
            <person name="Cui R."/>
            <person name="Valenzano D.R."/>
        </authorList>
    </citation>
    <scope>NUCLEOTIDE SEQUENCE</scope>
    <source>
        <strain evidence="13">GRZ</strain>
        <tissue evidence="13">Whole</tissue>
    </source>
</reference>
<evidence type="ECO:0000256" key="10">
    <source>
        <dbReference type="SAM" id="MobiDB-lite"/>
    </source>
</evidence>
<dbReference type="PANTHER" id="PTHR10225">
    <property type="entry name" value="HYALURONAN RECEPTOR"/>
    <property type="match status" value="1"/>
</dbReference>
<keyword evidence="8" id="KW-0325">Glycoprotein</keyword>
<evidence type="ECO:0000256" key="4">
    <source>
        <dbReference type="ARBA" id="ARBA00022989"/>
    </source>
</evidence>
<dbReference type="InterPro" id="IPR016186">
    <property type="entry name" value="C-type_lectin-like/link_sf"/>
</dbReference>
<keyword evidence="6" id="KW-1015">Disulfide bond</keyword>
<evidence type="ECO:0000256" key="1">
    <source>
        <dbReference type="ARBA" id="ARBA00004167"/>
    </source>
</evidence>
<dbReference type="GO" id="GO:0005540">
    <property type="term" value="F:hyaluronic acid binding"/>
    <property type="evidence" value="ECO:0007669"/>
    <property type="project" value="InterPro"/>
</dbReference>
<keyword evidence="2 11" id="KW-0812">Transmembrane</keyword>
<dbReference type="Gene3D" id="3.10.100.10">
    <property type="entry name" value="Mannose-Binding Protein A, subunit A"/>
    <property type="match status" value="1"/>
</dbReference>
<dbReference type="Pfam" id="PF00193">
    <property type="entry name" value="Xlink"/>
    <property type="match status" value="1"/>
</dbReference>
<comment type="caution">
    <text evidence="9">Lacks conserved residue(s) required for the propagation of feature annotation.</text>
</comment>
<dbReference type="AlphaFoldDB" id="A0A9D2YQY0"/>
<name>A0A9D2YQY0_NOTFU</name>
<sequence length="253" mass="27403">MFKASLYFVVNRFGWLAEQIAVIPRVKPEKNCGSGKTGAVTWSASPEKQFGVFCFNDSALSDQDETVTTLAAGLPSSPATSSQAALTRSSSPLTTLVTSTRSPPSTEVTTRPKETSLDFKLLMETTRTSSPSSPSPKTDPPHHLITSKKAEVSLEFLTSPQAAKPPLGAGPTALLSVGLVLLLLIAAGVGWYCRPRPFGWRGRLLNDDTETEMWKKTDIYCEPEADLDEDEVDKTYSSNITLCVDPCLNQTLD</sequence>
<dbReference type="GO" id="GO:0004888">
    <property type="term" value="F:transmembrane signaling receptor activity"/>
    <property type="evidence" value="ECO:0007669"/>
    <property type="project" value="TreeGrafter"/>
</dbReference>
<accession>A0A9D2YQY0</accession>
<keyword evidence="4 11" id="KW-1133">Transmembrane helix</keyword>
<comment type="subcellular location">
    <subcellularLocation>
        <location evidence="1">Membrane</location>
        <topology evidence="1">Single-pass membrane protein</topology>
    </subcellularLocation>
</comment>
<dbReference type="SUPFAM" id="SSF56436">
    <property type="entry name" value="C-type lectin-like"/>
    <property type="match status" value="1"/>
</dbReference>
<proteinExistence type="predicted"/>
<dbReference type="EMBL" id="JAAVVJ010000004">
    <property type="protein sequence ID" value="KAF7223924.1"/>
    <property type="molecule type" value="Genomic_DNA"/>
</dbReference>
<keyword evidence="3" id="KW-0732">Signal</keyword>
<dbReference type="GO" id="GO:0007155">
    <property type="term" value="P:cell adhesion"/>
    <property type="evidence" value="ECO:0007669"/>
    <property type="project" value="InterPro"/>
</dbReference>
<keyword evidence="7 13" id="KW-0675">Receptor</keyword>
<dbReference type="PROSITE" id="PS50963">
    <property type="entry name" value="LINK_2"/>
    <property type="match status" value="1"/>
</dbReference>
<evidence type="ECO:0000313" key="13">
    <source>
        <dbReference type="EMBL" id="KAF7223924.1"/>
    </source>
</evidence>
<dbReference type="InterPro" id="IPR000538">
    <property type="entry name" value="Link_dom"/>
</dbReference>
<evidence type="ECO:0000256" key="5">
    <source>
        <dbReference type="ARBA" id="ARBA00023136"/>
    </source>
</evidence>
<evidence type="ECO:0000256" key="11">
    <source>
        <dbReference type="SAM" id="Phobius"/>
    </source>
</evidence>
<dbReference type="GO" id="GO:0005886">
    <property type="term" value="C:plasma membrane"/>
    <property type="evidence" value="ECO:0007669"/>
    <property type="project" value="TreeGrafter"/>
</dbReference>
<evidence type="ECO:0000313" key="14">
    <source>
        <dbReference type="Proteomes" id="UP000822369"/>
    </source>
</evidence>
<dbReference type="InterPro" id="IPR016187">
    <property type="entry name" value="CTDL_fold"/>
</dbReference>
<protein>
    <submittedName>
        <fullName evidence="13">Lymphatic vessel endothelial hyaluronic acid receptor 1-like</fullName>
    </submittedName>
</protein>
<evidence type="ECO:0000259" key="12">
    <source>
        <dbReference type="PROSITE" id="PS50963"/>
    </source>
</evidence>
<evidence type="ECO:0000256" key="8">
    <source>
        <dbReference type="ARBA" id="ARBA00023180"/>
    </source>
</evidence>
<dbReference type="OMA" id="ILPNPKC"/>
<dbReference type="Proteomes" id="UP000822369">
    <property type="component" value="Chromosome 4"/>
</dbReference>
<feature type="region of interest" description="Disordered" evidence="10">
    <location>
        <begin position="73"/>
        <end position="113"/>
    </location>
</feature>
<evidence type="ECO:0000256" key="6">
    <source>
        <dbReference type="ARBA" id="ARBA00023157"/>
    </source>
</evidence>
<keyword evidence="5 11" id="KW-0472">Membrane</keyword>